<evidence type="ECO:0000313" key="9">
    <source>
        <dbReference type="EMBL" id="RHZ79942.1"/>
    </source>
</evidence>
<dbReference type="GO" id="GO:0007189">
    <property type="term" value="P:adenylate cyclase-activating G protein-coupled receptor signaling pathway"/>
    <property type="evidence" value="ECO:0007669"/>
    <property type="project" value="TreeGrafter"/>
</dbReference>
<keyword evidence="4 6" id="KW-0472">Membrane</keyword>
<feature type="compositionally biased region" description="Acidic residues" evidence="5">
    <location>
        <begin position="350"/>
        <end position="359"/>
    </location>
</feature>
<dbReference type="AlphaFoldDB" id="A0A397IZ99"/>
<dbReference type="PROSITE" id="PS50262">
    <property type="entry name" value="G_PROTEIN_RECEP_F1_2"/>
    <property type="match status" value="1"/>
</dbReference>
<feature type="transmembrane region" description="Helical" evidence="6">
    <location>
        <begin position="48"/>
        <end position="70"/>
    </location>
</feature>
<keyword evidence="2 6" id="KW-0812">Transmembrane</keyword>
<evidence type="ECO:0000256" key="3">
    <source>
        <dbReference type="ARBA" id="ARBA00022989"/>
    </source>
</evidence>
<sequence length="408" mass="45669">MVSLNLIILITLSLLIKNSLCQNSPSPTTTSPTTPSPTEALTDAEGFVLIYSVNYIFVLLNSISVAFILVRIYLRWRCNKRKFSMALRVPFYLTLLDALLVILQFINIIYPTIYLEILPQPYCSVVAGLNIAVVSFIRFMVAGIAISTYLRVCRRVYFNYGTYDWKIWLIAGVASTLLACSGYKNYGPAKYWCASTISSKYAPIFSSILSISVIGTCSFCYYNTIMEIRYVRKDTPEISNNGIKYSGGVNSVEKNERIEARVTRKIAGYILVFIIQWIPSIPYEVSTILNYRAIWTFVLIVASINLGGVGNAIFYVINEGWTSQGKDSTLDTELSTLSSATNKRTQTGKEEEEEEEETIPESPNTPNKNNSLLRVSGKPFQNKSEITIVNVDVTTTTQVTAINNDENV</sequence>
<comment type="subcellular location">
    <subcellularLocation>
        <location evidence="1">Membrane</location>
        <topology evidence="1">Multi-pass membrane protein</topology>
    </subcellularLocation>
</comment>
<dbReference type="InterPro" id="IPR017452">
    <property type="entry name" value="GPCR_Rhodpsn_7TM"/>
</dbReference>
<dbReference type="GO" id="GO:0005886">
    <property type="term" value="C:plasma membrane"/>
    <property type="evidence" value="ECO:0007669"/>
    <property type="project" value="TreeGrafter"/>
</dbReference>
<feature type="transmembrane region" description="Helical" evidence="6">
    <location>
        <begin position="167"/>
        <end position="184"/>
    </location>
</feature>
<keyword evidence="3 6" id="KW-1133">Transmembrane helix</keyword>
<dbReference type="GO" id="GO:0004930">
    <property type="term" value="F:G protein-coupled receptor activity"/>
    <property type="evidence" value="ECO:0007669"/>
    <property type="project" value="TreeGrafter"/>
</dbReference>
<feature type="region of interest" description="Disordered" evidence="5">
    <location>
        <begin position="326"/>
        <end position="375"/>
    </location>
</feature>
<gene>
    <name evidence="9" type="ORF">Glove_140g37</name>
</gene>
<dbReference type="OrthoDB" id="2376869at2759"/>
<keyword evidence="10" id="KW-1185">Reference proteome</keyword>
<dbReference type="PANTHER" id="PTHR23112:SF37">
    <property type="entry name" value="G PROTEIN-COUPLED RECEPTOR GPR1"/>
    <property type="match status" value="1"/>
</dbReference>
<dbReference type="PANTHER" id="PTHR23112">
    <property type="entry name" value="G PROTEIN-COUPLED RECEPTOR 157-RELATED"/>
    <property type="match status" value="1"/>
</dbReference>
<evidence type="ECO:0000256" key="5">
    <source>
        <dbReference type="SAM" id="MobiDB-lite"/>
    </source>
</evidence>
<reference evidence="9 10" key="1">
    <citation type="submission" date="2018-08" db="EMBL/GenBank/DDBJ databases">
        <title>Genome and evolution of the arbuscular mycorrhizal fungus Diversispora epigaea (formerly Glomus versiforme) and its bacterial endosymbionts.</title>
        <authorList>
            <person name="Sun X."/>
            <person name="Fei Z."/>
            <person name="Harrison M."/>
        </authorList>
    </citation>
    <scope>NUCLEOTIDE SEQUENCE [LARGE SCALE GENOMIC DNA]</scope>
    <source>
        <strain evidence="9 10">IT104</strain>
    </source>
</reference>
<feature type="chain" id="PRO_5017408343" description="G-protein coupled receptors family 1 profile domain-containing protein" evidence="7">
    <location>
        <begin position="22"/>
        <end position="408"/>
    </location>
</feature>
<feature type="compositionally biased region" description="Polar residues" evidence="5">
    <location>
        <begin position="361"/>
        <end position="375"/>
    </location>
</feature>
<feature type="transmembrane region" description="Helical" evidence="6">
    <location>
        <begin position="266"/>
        <end position="282"/>
    </location>
</feature>
<feature type="domain" description="G-protein coupled receptors family 1 profile" evidence="8">
    <location>
        <begin position="60"/>
        <end position="315"/>
    </location>
</feature>
<name>A0A397IZ99_9GLOM</name>
<organism evidence="9 10">
    <name type="scientific">Diversispora epigaea</name>
    <dbReference type="NCBI Taxonomy" id="1348612"/>
    <lineage>
        <taxon>Eukaryota</taxon>
        <taxon>Fungi</taxon>
        <taxon>Fungi incertae sedis</taxon>
        <taxon>Mucoromycota</taxon>
        <taxon>Glomeromycotina</taxon>
        <taxon>Glomeromycetes</taxon>
        <taxon>Diversisporales</taxon>
        <taxon>Diversisporaceae</taxon>
        <taxon>Diversispora</taxon>
    </lineage>
</organism>
<feature type="transmembrane region" description="Helical" evidence="6">
    <location>
        <begin position="91"/>
        <end position="113"/>
    </location>
</feature>
<dbReference type="EMBL" id="PQFF01000131">
    <property type="protein sequence ID" value="RHZ79942.1"/>
    <property type="molecule type" value="Genomic_DNA"/>
</dbReference>
<dbReference type="Proteomes" id="UP000266861">
    <property type="component" value="Unassembled WGS sequence"/>
</dbReference>
<accession>A0A397IZ99</accession>
<feature type="compositionally biased region" description="Low complexity" evidence="5">
    <location>
        <begin position="331"/>
        <end position="341"/>
    </location>
</feature>
<comment type="caution">
    <text evidence="9">The sequence shown here is derived from an EMBL/GenBank/DDBJ whole genome shotgun (WGS) entry which is preliminary data.</text>
</comment>
<evidence type="ECO:0000313" key="10">
    <source>
        <dbReference type="Proteomes" id="UP000266861"/>
    </source>
</evidence>
<feature type="transmembrane region" description="Helical" evidence="6">
    <location>
        <begin position="125"/>
        <end position="146"/>
    </location>
</feature>
<proteinExistence type="predicted"/>
<evidence type="ECO:0000256" key="7">
    <source>
        <dbReference type="SAM" id="SignalP"/>
    </source>
</evidence>
<evidence type="ECO:0000256" key="6">
    <source>
        <dbReference type="SAM" id="Phobius"/>
    </source>
</evidence>
<evidence type="ECO:0000259" key="8">
    <source>
        <dbReference type="PROSITE" id="PS50262"/>
    </source>
</evidence>
<feature type="signal peptide" evidence="7">
    <location>
        <begin position="1"/>
        <end position="21"/>
    </location>
</feature>
<evidence type="ECO:0000256" key="2">
    <source>
        <dbReference type="ARBA" id="ARBA00022692"/>
    </source>
</evidence>
<feature type="transmembrane region" description="Helical" evidence="6">
    <location>
        <begin position="294"/>
        <end position="317"/>
    </location>
</feature>
<feature type="transmembrane region" description="Helical" evidence="6">
    <location>
        <begin position="204"/>
        <end position="223"/>
    </location>
</feature>
<keyword evidence="7" id="KW-0732">Signal</keyword>
<dbReference type="Gene3D" id="1.20.1070.10">
    <property type="entry name" value="Rhodopsin 7-helix transmembrane proteins"/>
    <property type="match status" value="1"/>
</dbReference>
<evidence type="ECO:0000256" key="1">
    <source>
        <dbReference type="ARBA" id="ARBA00004141"/>
    </source>
</evidence>
<protein>
    <recommendedName>
        <fullName evidence="8">G-protein coupled receptors family 1 profile domain-containing protein</fullName>
    </recommendedName>
</protein>
<evidence type="ECO:0000256" key="4">
    <source>
        <dbReference type="ARBA" id="ARBA00023136"/>
    </source>
</evidence>